<evidence type="ECO:0000313" key="1">
    <source>
        <dbReference type="EMBL" id="PBK85820.1"/>
    </source>
</evidence>
<accession>A0A2H3CVF3</accession>
<name>A0A2H3CVF3_ARMGA</name>
<protein>
    <submittedName>
        <fullName evidence="1">Uncharacterized protein</fullName>
    </submittedName>
</protein>
<evidence type="ECO:0000313" key="2">
    <source>
        <dbReference type="Proteomes" id="UP000217790"/>
    </source>
</evidence>
<dbReference type="EMBL" id="KZ293688">
    <property type="protein sequence ID" value="PBK85820.1"/>
    <property type="molecule type" value="Genomic_DNA"/>
</dbReference>
<sequence length="123" mass="14136">MGMFSMRRREVSTGYVRGLSQGSLEGNFRQGELIVEDIRMGTMHMFKIVAYHQYPIPEGSYVLVGSIPSWFLPWTFQKQCWVIGKRLPRDTFKKVSVIQMLDKNDVKRLHNLGIATNAKTVLA</sequence>
<dbReference type="OrthoDB" id="3048298at2759"/>
<dbReference type="InParanoid" id="A0A2H3CVF3"/>
<gene>
    <name evidence="1" type="ORF">ARMGADRAFT_1066754</name>
</gene>
<keyword evidence="2" id="KW-1185">Reference proteome</keyword>
<dbReference type="Proteomes" id="UP000217790">
    <property type="component" value="Unassembled WGS sequence"/>
</dbReference>
<proteinExistence type="predicted"/>
<reference evidence="2" key="1">
    <citation type="journal article" date="2017" name="Nat. Ecol. Evol.">
        <title>Genome expansion and lineage-specific genetic innovations in the forest pathogenic fungi Armillaria.</title>
        <authorList>
            <person name="Sipos G."/>
            <person name="Prasanna A.N."/>
            <person name="Walter M.C."/>
            <person name="O'Connor E."/>
            <person name="Balint B."/>
            <person name="Krizsan K."/>
            <person name="Kiss B."/>
            <person name="Hess J."/>
            <person name="Varga T."/>
            <person name="Slot J."/>
            <person name="Riley R."/>
            <person name="Boka B."/>
            <person name="Rigling D."/>
            <person name="Barry K."/>
            <person name="Lee J."/>
            <person name="Mihaltcheva S."/>
            <person name="LaButti K."/>
            <person name="Lipzen A."/>
            <person name="Waldron R."/>
            <person name="Moloney N.M."/>
            <person name="Sperisen C."/>
            <person name="Kredics L."/>
            <person name="Vagvoelgyi C."/>
            <person name="Patrignani A."/>
            <person name="Fitzpatrick D."/>
            <person name="Nagy I."/>
            <person name="Doyle S."/>
            <person name="Anderson J.B."/>
            <person name="Grigoriev I.V."/>
            <person name="Gueldener U."/>
            <person name="Muensterkoetter M."/>
            <person name="Nagy L.G."/>
        </authorList>
    </citation>
    <scope>NUCLEOTIDE SEQUENCE [LARGE SCALE GENOMIC DNA]</scope>
    <source>
        <strain evidence="2">Ar21-2</strain>
    </source>
</reference>
<organism evidence="1 2">
    <name type="scientific">Armillaria gallica</name>
    <name type="common">Bulbous honey fungus</name>
    <name type="synonym">Armillaria bulbosa</name>
    <dbReference type="NCBI Taxonomy" id="47427"/>
    <lineage>
        <taxon>Eukaryota</taxon>
        <taxon>Fungi</taxon>
        <taxon>Dikarya</taxon>
        <taxon>Basidiomycota</taxon>
        <taxon>Agaricomycotina</taxon>
        <taxon>Agaricomycetes</taxon>
        <taxon>Agaricomycetidae</taxon>
        <taxon>Agaricales</taxon>
        <taxon>Marasmiineae</taxon>
        <taxon>Physalacriaceae</taxon>
        <taxon>Armillaria</taxon>
    </lineage>
</organism>
<dbReference type="AlphaFoldDB" id="A0A2H3CVF3"/>